<dbReference type="EC" id="3.2.1.-" evidence="10"/>
<dbReference type="GO" id="GO:0016139">
    <property type="term" value="P:glycoside catabolic process"/>
    <property type="evidence" value="ECO:0007669"/>
    <property type="project" value="TreeGrafter"/>
</dbReference>
<evidence type="ECO:0000256" key="1">
    <source>
        <dbReference type="ARBA" id="ARBA00004371"/>
    </source>
</evidence>
<evidence type="ECO:0000256" key="9">
    <source>
        <dbReference type="ARBA" id="ARBA00023295"/>
    </source>
</evidence>
<dbReference type="InterPro" id="IPR002241">
    <property type="entry name" value="Glyco_hydro_27"/>
</dbReference>
<keyword evidence="8" id="KW-0458">Lysosome</keyword>
<keyword evidence="12" id="KW-0732">Signal</keyword>
<evidence type="ECO:0000256" key="3">
    <source>
        <dbReference type="ARBA" id="ARBA00011738"/>
    </source>
</evidence>
<dbReference type="CDD" id="cd14792">
    <property type="entry name" value="GH27"/>
    <property type="match status" value="1"/>
</dbReference>
<keyword evidence="5" id="KW-0443">Lipid metabolism</keyword>
<dbReference type="Pfam" id="PF17450">
    <property type="entry name" value="Melibiase_2_C"/>
    <property type="match status" value="1"/>
</dbReference>
<feature type="signal peptide" evidence="12">
    <location>
        <begin position="1"/>
        <end position="21"/>
    </location>
</feature>
<comment type="similarity">
    <text evidence="2 10">Belongs to the glycosyl hydrolase 27 family.</text>
</comment>
<comment type="subunit">
    <text evidence="3 10">Homodimer.</text>
</comment>
<dbReference type="InterPro" id="IPR035373">
    <property type="entry name" value="Melibiase/NAGA_C"/>
</dbReference>
<dbReference type="PANTHER" id="PTHR11452:SF83">
    <property type="entry name" value="ALPHA-GALACTOSIDASE"/>
    <property type="match status" value="1"/>
</dbReference>
<dbReference type="GO" id="GO:0009311">
    <property type="term" value="P:oligosaccharide metabolic process"/>
    <property type="evidence" value="ECO:0007669"/>
    <property type="project" value="TreeGrafter"/>
</dbReference>
<keyword evidence="4 10" id="KW-0378">Hydrolase</keyword>
<feature type="region of interest" description="Disordered" evidence="11">
    <location>
        <begin position="412"/>
        <end position="438"/>
    </location>
</feature>
<dbReference type="Gene3D" id="3.20.20.70">
    <property type="entry name" value="Aldolase class I"/>
    <property type="match status" value="1"/>
</dbReference>
<dbReference type="PANTHER" id="PTHR11452">
    <property type="entry name" value="ALPHA-GALACTOSIDASE/ALPHA-N-ACETYLGALACTOSAMINIDASE"/>
    <property type="match status" value="1"/>
</dbReference>
<dbReference type="InterPro" id="IPR013785">
    <property type="entry name" value="Aldolase_TIM"/>
</dbReference>
<dbReference type="GO" id="GO:0016020">
    <property type="term" value="C:membrane"/>
    <property type="evidence" value="ECO:0007669"/>
    <property type="project" value="GOC"/>
</dbReference>
<sequence length="566" mass="60452">MRLRCPLSLGVALLLATTAQGLDNGLARTPPMGWLSWERFLCNVDCTRDPENCISERLYMTMADIMHKEGYQQVGYQYVNVDDCWMANSRQPDGRLMANSTRFPNGMKKLGDFIHSKGLKFGIYQDCGTQTCAGYPGSLCHYVQDARTFAEWGVDMLKLDGCNINPIFMDRLYPAVTWALNSTGRKIVFSCSWPAYQVDAGIKPNYPAIARSCNMWRNFDDITDSWVSVLHIVDYYASVQDTLTAVSGPGRWSDPDMLIIGNYGLSLDQSRAQMALWAILAAPLFMSADLRTIRPEHKDILTNRLVIAINQDPLGRMGRRICVESGVEIWARAVQPLADDKSTSAAIVFFNRRNLGGPVNVTIKLASLSLIYRNGYDVLDLFNPGAQSGWFMPTDDLTAMVNPSGVVMLKATPRVPRPTPPPSKAPPPDVKGGGMKGGGMKGGGIKGGDVLSGVKGAPASMGGGIKGGEIKSGEIKGGDVLSGVKGAPTPMGGEIKGGEIKGGDVLSGVKGAPTPMLRVTNVGGGGTKGGIMESAGVKGAPMPERKGGAVTEAVKGPAVKGGVKTK</sequence>
<keyword evidence="7" id="KW-0325">Glycoprotein</keyword>
<proteinExistence type="evidence at transcript level"/>
<dbReference type="PRINTS" id="PR00740">
    <property type="entry name" value="GLHYDRLASE27"/>
</dbReference>
<protein>
    <recommendedName>
        <fullName evidence="10">Alpha-galactosidase</fullName>
        <ecNumber evidence="10">3.2.1.-</ecNumber>
    </recommendedName>
</protein>
<evidence type="ECO:0000256" key="11">
    <source>
        <dbReference type="SAM" id="MobiDB-lite"/>
    </source>
</evidence>
<evidence type="ECO:0000256" key="4">
    <source>
        <dbReference type="ARBA" id="ARBA00022801"/>
    </source>
</evidence>
<evidence type="ECO:0000259" key="13">
    <source>
        <dbReference type="Pfam" id="PF17450"/>
    </source>
</evidence>
<evidence type="ECO:0000256" key="6">
    <source>
        <dbReference type="ARBA" id="ARBA00023157"/>
    </source>
</evidence>
<evidence type="ECO:0000256" key="2">
    <source>
        <dbReference type="ARBA" id="ARBA00009743"/>
    </source>
</evidence>
<comment type="subcellular location">
    <subcellularLocation>
        <location evidence="1">Lysosome</location>
    </subcellularLocation>
</comment>
<evidence type="ECO:0000256" key="5">
    <source>
        <dbReference type="ARBA" id="ARBA00023098"/>
    </source>
</evidence>
<dbReference type="GO" id="GO:0005764">
    <property type="term" value="C:lysosome"/>
    <property type="evidence" value="ECO:0007669"/>
    <property type="project" value="UniProtKB-SubCell"/>
</dbReference>
<dbReference type="SUPFAM" id="SSF51445">
    <property type="entry name" value="(Trans)glycosidases"/>
    <property type="match status" value="1"/>
</dbReference>
<dbReference type="Pfam" id="PF16499">
    <property type="entry name" value="Melibiase_2"/>
    <property type="match status" value="1"/>
</dbReference>
<organism evidence="14">
    <name type="scientific">Ixodes ricinus</name>
    <name type="common">Common tick</name>
    <name type="synonym">Acarus ricinus</name>
    <dbReference type="NCBI Taxonomy" id="34613"/>
    <lineage>
        <taxon>Eukaryota</taxon>
        <taxon>Metazoa</taxon>
        <taxon>Ecdysozoa</taxon>
        <taxon>Arthropoda</taxon>
        <taxon>Chelicerata</taxon>
        <taxon>Arachnida</taxon>
        <taxon>Acari</taxon>
        <taxon>Parasitiformes</taxon>
        <taxon>Ixodida</taxon>
        <taxon>Ixodoidea</taxon>
        <taxon>Ixodidae</taxon>
        <taxon>Ixodinae</taxon>
        <taxon>Ixodes</taxon>
    </lineage>
</organism>
<dbReference type="GO" id="GO:0019377">
    <property type="term" value="P:glycolipid catabolic process"/>
    <property type="evidence" value="ECO:0007669"/>
    <property type="project" value="UniProtKB-ARBA"/>
</dbReference>
<accession>V5I0S2</accession>
<evidence type="ECO:0000256" key="8">
    <source>
        <dbReference type="ARBA" id="ARBA00023228"/>
    </source>
</evidence>
<dbReference type="GO" id="GO:0004557">
    <property type="term" value="F:alpha-galactosidase activity"/>
    <property type="evidence" value="ECO:0007669"/>
    <property type="project" value="TreeGrafter"/>
</dbReference>
<evidence type="ECO:0000256" key="12">
    <source>
        <dbReference type="SAM" id="SignalP"/>
    </source>
</evidence>
<dbReference type="InterPro" id="IPR013780">
    <property type="entry name" value="Glyco_hydro_b"/>
</dbReference>
<dbReference type="FunFam" id="3.20.20.70:FF:000070">
    <property type="entry name" value="Alpha-galactosidase"/>
    <property type="match status" value="1"/>
</dbReference>
<feature type="compositionally biased region" description="Pro residues" evidence="11">
    <location>
        <begin position="415"/>
        <end position="429"/>
    </location>
</feature>
<feature type="region of interest" description="Disordered" evidence="11">
    <location>
        <begin position="530"/>
        <end position="566"/>
    </location>
</feature>
<evidence type="ECO:0000256" key="10">
    <source>
        <dbReference type="RuleBase" id="RU361168"/>
    </source>
</evidence>
<feature type="chain" id="PRO_5004736358" description="Alpha-galactosidase" evidence="12">
    <location>
        <begin position="22"/>
        <end position="566"/>
    </location>
</feature>
<reference evidence="14" key="1">
    <citation type="journal article" date="2015" name="Sci. Rep.">
        <title>Tissue- and time-dependent transcription in Ixodes ricinus salivary glands and midguts when blood feeding on the vertebrate host.</title>
        <authorList>
            <person name="Kotsyfakis M."/>
            <person name="Schwarz A."/>
            <person name="Erhart J."/>
            <person name="Ribeiro J.M."/>
        </authorList>
    </citation>
    <scope>NUCLEOTIDE SEQUENCE</scope>
    <source>
        <tissue evidence="14">Salivary gland and midgut</tissue>
    </source>
</reference>
<evidence type="ECO:0000313" key="14">
    <source>
        <dbReference type="EMBL" id="JAB82697.1"/>
    </source>
</evidence>
<keyword evidence="9 10" id="KW-0326">Glycosidase</keyword>
<evidence type="ECO:0000256" key="7">
    <source>
        <dbReference type="ARBA" id="ARBA00023180"/>
    </source>
</evidence>
<keyword evidence="6 10" id="KW-1015">Disulfide bond</keyword>
<dbReference type="InterPro" id="IPR017853">
    <property type="entry name" value="GH"/>
</dbReference>
<dbReference type="SUPFAM" id="SSF51011">
    <property type="entry name" value="Glycosyl hydrolase domain"/>
    <property type="match status" value="1"/>
</dbReference>
<dbReference type="Gene3D" id="2.60.40.1180">
    <property type="entry name" value="Golgi alpha-mannosidase II"/>
    <property type="match status" value="1"/>
</dbReference>
<feature type="domain" description="Alpha galactosidase A C-terminal" evidence="13">
    <location>
        <begin position="315"/>
        <end position="405"/>
    </location>
</feature>
<dbReference type="AlphaFoldDB" id="V5I0S2"/>
<dbReference type="EMBL" id="GANP01001771">
    <property type="protein sequence ID" value="JAB82697.1"/>
    <property type="molecule type" value="mRNA"/>
</dbReference>
<name>V5I0S2_IXORI</name>